<evidence type="ECO:0000313" key="3">
    <source>
        <dbReference type="Proteomes" id="UP000289775"/>
    </source>
</evidence>
<name>A0A444W455_9FLAO</name>
<evidence type="ECO:0000313" key="2">
    <source>
        <dbReference type="EMBL" id="RYJ40468.1"/>
    </source>
</evidence>
<comment type="caution">
    <text evidence="2">The sequence shown here is derived from an EMBL/GenBank/DDBJ whole genome shotgun (WGS) entry which is preliminary data.</text>
</comment>
<gene>
    <name evidence="2" type="ORF">NU09_3298</name>
</gene>
<dbReference type="Proteomes" id="UP000289775">
    <property type="component" value="Unassembled WGS sequence"/>
</dbReference>
<keyword evidence="1" id="KW-0732">Signal</keyword>
<feature type="signal peptide" evidence="1">
    <location>
        <begin position="1"/>
        <end position="28"/>
    </location>
</feature>
<evidence type="ECO:0000256" key="1">
    <source>
        <dbReference type="SAM" id="SignalP"/>
    </source>
</evidence>
<feature type="chain" id="PRO_5019026630" description="DUF3828 domain-containing protein" evidence="1">
    <location>
        <begin position="29"/>
        <end position="183"/>
    </location>
</feature>
<dbReference type="EMBL" id="JUIW01000013">
    <property type="protein sequence ID" value="RYJ40468.1"/>
    <property type="molecule type" value="Genomic_DNA"/>
</dbReference>
<protein>
    <recommendedName>
        <fullName evidence="4">DUF3828 domain-containing protein</fullName>
    </recommendedName>
</protein>
<reference evidence="2 3" key="1">
    <citation type="submission" date="2014-12" db="EMBL/GenBank/DDBJ databases">
        <title>Genome sequence of Flavobacterium beibuense RSKm HC5.</title>
        <authorList>
            <person name="Kim J.F."/>
            <person name="Song J.Y."/>
            <person name="Kwak M.-J."/>
            <person name="Lee S.-W."/>
        </authorList>
    </citation>
    <scope>NUCLEOTIDE SEQUENCE [LARGE SCALE GENOMIC DNA]</scope>
    <source>
        <strain evidence="2 3">RSKm HC5</strain>
    </source>
</reference>
<accession>A0A444W455</accession>
<keyword evidence="3" id="KW-1185">Reference proteome</keyword>
<evidence type="ECO:0008006" key="4">
    <source>
        <dbReference type="Google" id="ProtNLM"/>
    </source>
</evidence>
<organism evidence="2 3">
    <name type="scientific">Flavobacterium beibuense</name>
    <dbReference type="NCBI Taxonomy" id="657326"/>
    <lineage>
        <taxon>Bacteria</taxon>
        <taxon>Pseudomonadati</taxon>
        <taxon>Bacteroidota</taxon>
        <taxon>Flavobacteriia</taxon>
        <taxon>Flavobacteriales</taxon>
        <taxon>Flavobacteriaceae</taxon>
        <taxon>Flavobacterium</taxon>
    </lineage>
</organism>
<dbReference type="AlphaFoldDB" id="A0A444W455"/>
<proteinExistence type="predicted"/>
<sequence length="183" mass="20665">MKFFNYQMKRIITVLVFTLGLISASAQDANTQKTMLTQVNKMGNAFITKDYSKFADFTYPKVLKNMGGRAKMIENIKKEVEGLEKDGMTFLSMDYGSPSKIYKVDNTLQCTLVQMIKLKVEGGTLTSNSVLLAISENEGKNWYFLDTAGFNLPTMKTLIPNLSDELEIPGRMDPVFEPDEKKE</sequence>